<sequence>MPLRDHLRLPRRPAAEATTGDQHQASAPLVDDAPGGGWVPDGMDGFERLTLGLEEDKQGQNIVTVVRRRAPEGQRDPDRRPVLALHGWSDYFYNAPLAEAFDDAGYAFHAVDLRHYGRSLRPGQTPGWTDDLRRYDADIAAALAAAARDHPLPPVLLGHSTGGLVASLWADRNPGRLAALVLNSPWLQTHGGTPARAVARLATRPLARARPYGTLRLPRVDFYWRSLSAEADGEWDLVPAWRAPWSFDLPHAWLDAVLAGHRRVARGLSIDVPVLVLVSDTGHRGLRYGEAMLAADIILNPSAMARRALRLGREVTVQQHAGALHDVYASPEPVRSRAMADTLRWLAPVAPPRED</sequence>
<organism evidence="2 3">
    <name type="scientific">Micrococcus flavus</name>
    <dbReference type="NCBI Taxonomy" id="384602"/>
    <lineage>
        <taxon>Bacteria</taxon>
        <taxon>Bacillati</taxon>
        <taxon>Actinomycetota</taxon>
        <taxon>Actinomycetes</taxon>
        <taxon>Micrococcales</taxon>
        <taxon>Micrococcaceae</taxon>
        <taxon>Micrococcus</taxon>
    </lineage>
</organism>
<proteinExistence type="predicted"/>
<dbReference type="Proteomes" id="UP000560081">
    <property type="component" value="Unassembled WGS sequence"/>
</dbReference>
<evidence type="ECO:0000313" key="3">
    <source>
        <dbReference type="Proteomes" id="UP000560081"/>
    </source>
</evidence>
<dbReference type="SUPFAM" id="SSF53474">
    <property type="entry name" value="alpha/beta-Hydrolases"/>
    <property type="match status" value="1"/>
</dbReference>
<dbReference type="OrthoDB" id="9801217at2"/>
<dbReference type="EMBL" id="JACHMC010000001">
    <property type="protein sequence ID" value="MBB4882621.1"/>
    <property type="molecule type" value="Genomic_DNA"/>
</dbReference>
<accession>A0A4Y8WU17</accession>
<dbReference type="InterPro" id="IPR050228">
    <property type="entry name" value="Carboxylesterase_BioH"/>
</dbReference>
<dbReference type="InterPro" id="IPR022742">
    <property type="entry name" value="Hydrolase_4"/>
</dbReference>
<name>A0A4Y8WU17_9MICC</name>
<dbReference type="AlphaFoldDB" id="A0A4Y8WU17"/>
<dbReference type="PANTHER" id="PTHR43194">
    <property type="entry name" value="HYDROLASE ALPHA/BETA FOLD FAMILY"/>
    <property type="match status" value="1"/>
</dbReference>
<reference evidence="2 3" key="1">
    <citation type="submission" date="2020-08" db="EMBL/GenBank/DDBJ databases">
        <title>Sequencing the genomes of 1000 actinobacteria strains.</title>
        <authorList>
            <person name="Klenk H.-P."/>
        </authorList>
    </citation>
    <scope>NUCLEOTIDE SEQUENCE [LARGE SCALE GENOMIC DNA]</scope>
    <source>
        <strain evidence="2 3">DSM 19079</strain>
    </source>
</reference>
<protein>
    <submittedName>
        <fullName evidence="2">Alpha-beta hydrolase superfamily lysophospholipase</fullName>
    </submittedName>
</protein>
<dbReference type="RefSeq" id="WP_135030964.1">
    <property type="nucleotide sequence ID" value="NZ_BMLA01000001.1"/>
</dbReference>
<evidence type="ECO:0000313" key="2">
    <source>
        <dbReference type="EMBL" id="MBB4882621.1"/>
    </source>
</evidence>
<feature type="domain" description="Serine aminopeptidase S33" evidence="1">
    <location>
        <begin position="79"/>
        <end position="279"/>
    </location>
</feature>
<dbReference type="Pfam" id="PF12146">
    <property type="entry name" value="Hydrolase_4"/>
    <property type="match status" value="1"/>
</dbReference>
<comment type="caution">
    <text evidence="2">The sequence shown here is derived from an EMBL/GenBank/DDBJ whole genome shotgun (WGS) entry which is preliminary data.</text>
</comment>
<dbReference type="InterPro" id="IPR029058">
    <property type="entry name" value="AB_hydrolase_fold"/>
</dbReference>
<dbReference type="PANTHER" id="PTHR43194:SF2">
    <property type="entry name" value="PEROXISOMAL MEMBRANE PROTEIN LPX1"/>
    <property type="match status" value="1"/>
</dbReference>
<dbReference type="GO" id="GO:0016787">
    <property type="term" value="F:hydrolase activity"/>
    <property type="evidence" value="ECO:0007669"/>
    <property type="project" value="UniProtKB-KW"/>
</dbReference>
<keyword evidence="3" id="KW-1185">Reference proteome</keyword>
<keyword evidence="2" id="KW-0378">Hydrolase</keyword>
<dbReference type="Gene3D" id="3.40.50.1820">
    <property type="entry name" value="alpha/beta hydrolase"/>
    <property type="match status" value="1"/>
</dbReference>
<evidence type="ECO:0000259" key="1">
    <source>
        <dbReference type="Pfam" id="PF12146"/>
    </source>
</evidence>
<gene>
    <name evidence="2" type="ORF">BJ976_000972</name>
</gene>